<keyword evidence="1" id="KW-0732">Signal</keyword>
<comment type="caution">
    <text evidence="2">The sequence shown here is derived from an EMBL/GenBank/DDBJ whole genome shotgun (WGS) entry which is preliminary data.</text>
</comment>
<gene>
    <name evidence="2" type="ORF">IAC96_05645</name>
</gene>
<organism evidence="2 3">
    <name type="scientific">Candidatus Fimimorpha faecalis</name>
    <dbReference type="NCBI Taxonomy" id="2840824"/>
    <lineage>
        <taxon>Bacteria</taxon>
        <taxon>Bacillati</taxon>
        <taxon>Bacillota</taxon>
        <taxon>Clostridia</taxon>
        <taxon>Eubacteriales</taxon>
        <taxon>Candidatus Fimimorpha</taxon>
    </lineage>
</organism>
<dbReference type="Proteomes" id="UP000824201">
    <property type="component" value="Unassembled WGS sequence"/>
</dbReference>
<reference evidence="2" key="2">
    <citation type="journal article" date="2021" name="PeerJ">
        <title>Extensive microbial diversity within the chicken gut microbiome revealed by metagenomics and culture.</title>
        <authorList>
            <person name="Gilroy R."/>
            <person name="Ravi A."/>
            <person name="Getino M."/>
            <person name="Pursley I."/>
            <person name="Horton D.L."/>
            <person name="Alikhan N.F."/>
            <person name="Baker D."/>
            <person name="Gharbi K."/>
            <person name="Hall N."/>
            <person name="Watson M."/>
            <person name="Adriaenssens E.M."/>
            <person name="Foster-Nyarko E."/>
            <person name="Jarju S."/>
            <person name="Secka A."/>
            <person name="Antonio M."/>
            <person name="Oren A."/>
            <person name="Chaudhuri R.R."/>
            <person name="La Ragione R."/>
            <person name="Hildebrand F."/>
            <person name="Pallen M.J."/>
        </authorList>
    </citation>
    <scope>NUCLEOTIDE SEQUENCE</scope>
    <source>
        <strain evidence="2">ChiW13-3771</strain>
    </source>
</reference>
<evidence type="ECO:0000313" key="3">
    <source>
        <dbReference type="Proteomes" id="UP000824201"/>
    </source>
</evidence>
<protein>
    <submittedName>
        <fullName evidence="2">Uncharacterized protein</fullName>
    </submittedName>
</protein>
<dbReference type="AlphaFoldDB" id="A0A9D1EDL0"/>
<dbReference type="EMBL" id="DVHN01000062">
    <property type="protein sequence ID" value="HIR88417.1"/>
    <property type="molecule type" value="Genomic_DNA"/>
</dbReference>
<evidence type="ECO:0000313" key="2">
    <source>
        <dbReference type="EMBL" id="HIR88417.1"/>
    </source>
</evidence>
<reference evidence="2" key="1">
    <citation type="submission" date="2020-10" db="EMBL/GenBank/DDBJ databases">
        <authorList>
            <person name="Gilroy R."/>
        </authorList>
    </citation>
    <scope>NUCLEOTIDE SEQUENCE</scope>
    <source>
        <strain evidence="2">ChiW13-3771</strain>
    </source>
</reference>
<name>A0A9D1EDL0_9FIRM</name>
<sequence length="48" mass="5269">MKKLKKVLTLACIGTSLLLNTSGVFAANVILQLEIDNKEDCCRIVSFN</sequence>
<feature type="signal peptide" evidence="1">
    <location>
        <begin position="1"/>
        <end position="26"/>
    </location>
</feature>
<evidence type="ECO:0000256" key="1">
    <source>
        <dbReference type="SAM" id="SignalP"/>
    </source>
</evidence>
<feature type="chain" id="PRO_5038339455" evidence="1">
    <location>
        <begin position="27"/>
        <end position="48"/>
    </location>
</feature>
<proteinExistence type="predicted"/>
<accession>A0A9D1EDL0</accession>